<evidence type="ECO:0000313" key="1">
    <source>
        <dbReference type="EMBL" id="RDW67474.1"/>
    </source>
</evidence>
<proteinExistence type="predicted"/>
<comment type="caution">
    <text evidence="1">The sequence shown here is derived from an EMBL/GenBank/DDBJ whole genome shotgun (WGS) entry which is preliminary data.</text>
</comment>
<dbReference type="Proteomes" id="UP000256690">
    <property type="component" value="Unassembled WGS sequence"/>
</dbReference>
<evidence type="ECO:0008006" key="3">
    <source>
        <dbReference type="Google" id="ProtNLM"/>
    </source>
</evidence>
<dbReference type="Gene3D" id="3.30.160.60">
    <property type="entry name" value="Classic Zinc Finger"/>
    <property type="match status" value="1"/>
</dbReference>
<evidence type="ECO:0000313" key="2">
    <source>
        <dbReference type="Proteomes" id="UP000256690"/>
    </source>
</evidence>
<dbReference type="GeneID" id="38119710"/>
<accession>A0A3D8R0W5</accession>
<keyword evidence="2" id="KW-1185">Reference proteome</keyword>
<dbReference type="OrthoDB" id="5366256at2759"/>
<gene>
    <name evidence="1" type="ORF">DSM5745_09340</name>
</gene>
<organism evidence="1 2">
    <name type="scientific">Aspergillus mulundensis</name>
    <dbReference type="NCBI Taxonomy" id="1810919"/>
    <lineage>
        <taxon>Eukaryota</taxon>
        <taxon>Fungi</taxon>
        <taxon>Dikarya</taxon>
        <taxon>Ascomycota</taxon>
        <taxon>Pezizomycotina</taxon>
        <taxon>Eurotiomycetes</taxon>
        <taxon>Eurotiomycetidae</taxon>
        <taxon>Eurotiales</taxon>
        <taxon>Aspergillaceae</taxon>
        <taxon>Aspergillus</taxon>
        <taxon>Aspergillus subgen. Nidulantes</taxon>
    </lineage>
</organism>
<sequence length="197" mass="21583">MCSLLTFDVSAAQSAAPQQQHIADDLLLGGDVDVSELLRCDDTGSPFSWERDSSSGGVFGGDPNSTDQIPFSLSLAPCAQDPFMRGNNLHLMPSPDFSGSPLFSPNPEAEDASSISPALPDIQLHHLHPKPTRRRLHYYHCFELGCEGKQFASLGNFNRHQKEKHGLSRRYDCKRCGKSFTRSTARKDGGDQASIYG</sequence>
<dbReference type="EMBL" id="PVWQ01000012">
    <property type="protein sequence ID" value="RDW67474.1"/>
    <property type="molecule type" value="Genomic_DNA"/>
</dbReference>
<dbReference type="RefSeq" id="XP_026600442.1">
    <property type="nucleotide sequence ID" value="XM_026751356.1"/>
</dbReference>
<protein>
    <recommendedName>
        <fullName evidence="3">C2H2-type domain-containing protein</fullName>
    </recommendedName>
</protein>
<name>A0A3D8R0W5_9EURO</name>
<dbReference type="AlphaFoldDB" id="A0A3D8R0W5"/>
<reference evidence="1 2" key="1">
    <citation type="journal article" date="2018" name="IMA Fungus">
        <title>IMA Genome-F 9: Draft genome sequence of Annulohypoxylon stygium, Aspergillus mulundensis, Berkeleyomyces basicola (syn. Thielaviopsis basicola), Ceratocystis smalleyi, two Cercospora beticola strains, Coleophoma cylindrospora, Fusarium fracticaudum, Phialophora cf. hyalina, and Morchella septimelata.</title>
        <authorList>
            <person name="Wingfield B.D."/>
            <person name="Bills G.F."/>
            <person name="Dong Y."/>
            <person name="Huang W."/>
            <person name="Nel W.J."/>
            <person name="Swalarsk-Parry B.S."/>
            <person name="Vaghefi N."/>
            <person name="Wilken P.M."/>
            <person name="An Z."/>
            <person name="de Beer Z.W."/>
            <person name="De Vos L."/>
            <person name="Chen L."/>
            <person name="Duong T.A."/>
            <person name="Gao Y."/>
            <person name="Hammerbacher A."/>
            <person name="Kikkert J.R."/>
            <person name="Li Y."/>
            <person name="Li H."/>
            <person name="Li K."/>
            <person name="Li Q."/>
            <person name="Liu X."/>
            <person name="Ma X."/>
            <person name="Naidoo K."/>
            <person name="Pethybridge S.J."/>
            <person name="Sun J."/>
            <person name="Steenkamp E.T."/>
            <person name="van der Nest M.A."/>
            <person name="van Wyk S."/>
            <person name="Wingfield M.J."/>
            <person name="Xiong C."/>
            <person name="Yue Q."/>
            <person name="Zhang X."/>
        </authorList>
    </citation>
    <scope>NUCLEOTIDE SEQUENCE [LARGE SCALE GENOMIC DNA]</scope>
    <source>
        <strain evidence="1 2">DSM 5745</strain>
    </source>
</reference>
<dbReference type="STRING" id="1810919.A0A3D8R0W5"/>